<protein>
    <recommendedName>
        <fullName evidence="4">TNFR-Cys domain-containing protein</fullName>
    </recommendedName>
</protein>
<evidence type="ECO:0000313" key="7">
    <source>
        <dbReference type="Proteomes" id="UP000596742"/>
    </source>
</evidence>
<gene>
    <name evidence="5" type="ORF">MGAL_10B021341</name>
    <name evidence="6" type="ORF">MGAL_10B027650</name>
</gene>
<keyword evidence="2" id="KW-0472">Membrane</keyword>
<evidence type="ECO:0000259" key="4">
    <source>
        <dbReference type="PROSITE" id="PS00652"/>
    </source>
</evidence>
<dbReference type="EMBL" id="UYJE01002029">
    <property type="protein sequence ID" value="VDI07276.1"/>
    <property type="molecule type" value="Genomic_DNA"/>
</dbReference>
<dbReference type="Proteomes" id="UP000596742">
    <property type="component" value="Unassembled WGS sequence"/>
</dbReference>
<organism evidence="5 7">
    <name type="scientific">Mytilus galloprovincialis</name>
    <name type="common">Mediterranean mussel</name>
    <dbReference type="NCBI Taxonomy" id="29158"/>
    <lineage>
        <taxon>Eukaryota</taxon>
        <taxon>Metazoa</taxon>
        <taxon>Spiralia</taxon>
        <taxon>Lophotrochozoa</taxon>
        <taxon>Mollusca</taxon>
        <taxon>Bivalvia</taxon>
        <taxon>Autobranchia</taxon>
        <taxon>Pteriomorphia</taxon>
        <taxon>Mytilida</taxon>
        <taxon>Mytiloidea</taxon>
        <taxon>Mytilidae</taxon>
        <taxon>Mytilinae</taxon>
        <taxon>Mytilus</taxon>
    </lineage>
</organism>
<dbReference type="PROSITE" id="PS00652">
    <property type="entry name" value="TNFR_NGFR_1"/>
    <property type="match status" value="1"/>
</dbReference>
<keyword evidence="7" id="KW-1185">Reference proteome</keyword>
<evidence type="ECO:0000313" key="6">
    <source>
        <dbReference type="EMBL" id="VDI33598.1"/>
    </source>
</evidence>
<dbReference type="OrthoDB" id="6083769at2759"/>
<feature type="signal peptide" evidence="3">
    <location>
        <begin position="1"/>
        <end position="21"/>
    </location>
</feature>
<name>A0A8B6CPZ4_MYTGA</name>
<evidence type="ECO:0000256" key="3">
    <source>
        <dbReference type="SAM" id="SignalP"/>
    </source>
</evidence>
<evidence type="ECO:0000256" key="1">
    <source>
        <dbReference type="SAM" id="MobiDB-lite"/>
    </source>
</evidence>
<evidence type="ECO:0000313" key="5">
    <source>
        <dbReference type="EMBL" id="VDI07276.1"/>
    </source>
</evidence>
<feature type="region of interest" description="Disordered" evidence="1">
    <location>
        <begin position="266"/>
        <end position="327"/>
    </location>
</feature>
<feature type="compositionally biased region" description="Basic and acidic residues" evidence="1">
    <location>
        <begin position="299"/>
        <end position="318"/>
    </location>
</feature>
<accession>A0A8B6CPZ4</accession>
<keyword evidence="2" id="KW-0812">Transmembrane</keyword>
<feature type="compositionally biased region" description="Low complexity" evidence="1">
    <location>
        <begin position="286"/>
        <end position="298"/>
    </location>
</feature>
<feature type="domain" description="TNFR-Cys" evidence="4">
    <location>
        <begin position="25"/>
        <end position="62"/>
    </location>
</feature>
<feature type="compositionally biased region" description="Basic and acidic residues" evidence="1">
    <location>
        <begin position="266"/>
        <end position="277"/>
    </location>
</feature>
<feature type="transmembrane region" description="Helical" evidence="2">
    <location>
        <begin position="119"/>
        <end position="142"/>
    </location>
</feature>
<keyword evidence="3" id="KW-0732">Signal</keyword>
<feature type="region of interest" description="Disordered" evidence="1">
    <location>
        <begin position="340"/>
        <end position="361"/>
    </location>
</feature>
<reference evidence="5" key="1">
    <citation type="submission" date="2018-11" db="EMBL/GenBank/DDBJ databases">
        <authorList>
            <person name="Alioto T."/>
            <person name="Alioto T."/>
        </authorList>
    </citation>
    <scope>NUCLEOTIDE SEQUENCE</scope>
</reference>
<comment type="caution">
    <text evidence="5">The sequence shown here is derived from an EMBL/GenBank/DDBJ whole genome shotgun (WGS) entry which is preliminary data.</text>
</comment>
<keyword evidence="2" id="KW-1133">Transmembrane helix</keyword>
<evidence type="ECO:0000256" key="2">
    <source>
        <dbReference type="SAM" id="Phobius"/>
    </source>
</evidence>
<proteinExistence type="predicted"/>
<feature type="chain" id="PRO_5035624828" description="TNFR-Cys domain-containing protein" evidence="3">
    <location>
        <begin position="22"/>
        <end position="361"/>
    </location>
</feature>
<dbReference type="InterPro" id="IPR001368">
    <property type="entry name" value="TNFR/NGFR_Cys_rich_reg"/>
</dbReference>
<dbReference type="AlphaFoldDB" id="A0A8B6CPZ4"/>
<dbReference type="EMBL" id="UYJE01005058">
    <property type="protein sequence ID" value="VDI33598.1"/>
    <property type="molecule type" value="Genomic_DNA"/>
</dbReference>
<sequence length="361" mass="41116">MILIIKLVALMLVTFLPPSSTTQTCDEYHFFNLETSECTRCKTCRQFEVLFSECAKFNDSICISLNYKNTSILLQDISSLEFWFDKLPKDSNLNTKYKGQDATIQVPDTKVNIANWKTLSYSLTGVLGLLGVVSTLVLLYLWKRRQNNIKEYDNLQNRLGNAELGNEYVVFSRLPHHTSYDEENVSALLPRPPTRGCRVIDINVRKYSRYYRKRLYKPQRRLLPEGVDDVFESEDSAGSRSLRLHTIPERSDSDIDDVVNADKKLSNTSDKDAKNDESVNEACVNSGKMSSSSKCSKSSIEHHEHGEGSQKDENDKDGSYVCLKDSGSDIKNTLDLKQITHNTETENRKHSLVSSQEKEDI</sequence>